<sequence>MRRAVFLGLWATAGAMALGALGGCSAKPELSTEEGWVRLAAVPGRPAAAYFVIHGGPKPLDLIGVSSDVAITSEMHEGGMAMKKVDSVPIPAGATVAFEPGGRHVMLYDMNQGVKPGRILSLLLTFSDGTRLRQGARVIAAGDPAPGK</sequence>
<dbReference type="SUPFAM" id="SSF110087">
    <property type="entry name" value="DR1885-like metal-binding protein"/>
    <property type="match status" value="1"/>
</dbReference>
<keyword evidence="3" id="KW-1185">Reference proteome</keyword>
<evidence type="ECO:0000313" key="2">
    <source>
        <dbReference type="EMBL" id="GAM00173.1"/>
    </source>
</evidence>
<accession>A0A0A1W494</accession>
<name>A0A0A1W494_9SPHN</name>
<dbReference type="InterPro" id="IPR058248">
    <property type="entry name" value="Lxx211020-like"/>
</dbReference>
<dbReference type="PROSITE" id="PS51257">
    <property type="entry name" value="PROKAR_LIPOPROTEIN"/>
    <property type="match status" value="1"/>
</dbReference>
<dbReference type="AlphaFoldDB" id="A0A0A1W494"/>
<organism evidence="2 3">
    <name type="scientific">Sphingomonas parapaucimobilis NBRC 15100</name>
    <dbReference type="NCBI Taxonomy" id="1219049"/>
    <lineage>
        <taxon>Bacteria</taxon>
        <taxon>Pseudomonadati</taxon>
        <taxon>Pseudomonadota</taxon>
        <taxon>Alphaproteobacteria</taxon>
        <taxon>Sphingomonadales</taxon>
        <taxon>Sphingomonadaceae</taxon>
        <taxon>Sphingomonas</taxon>
    </lineage>
</organism>
<dbReference type="RefSeq" id="WP_042484617.1">
    <property type="nucleotide sequence ID" value="NZ_BBPI01000024.1"/>
</dbReference>
<dbReference type="EMBL" id="BBPI01000024">
    <property type="protein sequence ID" value="GAM00173.1"/>
    <property type="molecule type" value="Genomic_DNA"/>
</dbReference>
<reference evidence="2 3" key="1">
    <citation type="submission" date="2014-11" db="EMBL/GenBank/DDBJ databases">
        <title>Whole genome shotgun sequence of Sphingomonas parapaucimobilis NBRC 15100.</title>
        <authorList>
            <person name="Katano-Makiyama Y."/>
            <person name="Hosoyama A."/>
            <person name="Hashimoto M."/>
            <person name="Hosoyama Y."/>
            <person name="Noguchi M."/>
            <person name="Numata M."/>
            <person name="Tsuchikane K."/>
            <person name="Hirakata S."/>
            <person name="Uohara A."/>
            <person name="Shimodaira J."/>
            <person name="Ohji S."/>
            <person name="Ichikawa N."/>
            <person name="Kimura A."/>
            <person name="Yamazoe A."/>
            <person name="Fujita N."/>
        </authorList>
    </citation>
    <scope>NUCLEOTIDE SEQUENCE [LARGE SCALE GENOMIC DNA]</scope>
    <source>
        <strain evidence="2 3">NBRC 15100</strain>
    </source>
</reference>
<feature type="chain" id="PRO_5001993426" description="Copper chaperone PCu(A)C" evidence="1">
    <location>
        <begin position="27"/>
        <end position="148"/>
    </location>
</feature>
<dbReference type="InterPro" id="IPR007410">
    <property type="entry name" value="LpqE-like"/>
</dbReference>
<evidence type="ECO:0000256" key="1">
    <source>
        <dbReference type="SAM" id="SignalP"/>
    </source>
</evidence>
<dbReference type="OrthoDB" id="9796962at2"/>
<evidence type="ECO:0008006" key="4">
    <source>
        <dbReference type="Google" id="ProtNLM"/>
    </source>
</evidence>
<keyword evidence="1" id="KW-0732">Signal</keyword>
<dbReference type="Pfam" id="PF04314">
    <property type="entry name" value="PCuAC"/>
    <property type="match status" value="1"/>
</dbReference>
<dbReference type="PANTHER" id="PTHR36302:SF1">
    <property type="entry name" value="COPPER CHAPERONE PCU(A)C"/>
    <property type="match status" value="1"/>
</dbReference>
<dbReference type="Gene3D" id="2.60.40.1890">
    <property type="entry name" value="PCu(A)C copper chaperone"/>
    <property type="match status" value="1"/>
</dbReference>
<evidence type="ECO:0000313" key="3">
    <source>
        <dbReference type="Proteomes" id="UP000032305"/>
    </source>
</evidence>
<feature type="signal peptide" evidence="1">
    <location>
        <begin position="1"/>
        <end position="26"/>
    </location>
</feature>
<dbReference type="eggNOG" id="COG2847">
    <property type="taxonomic scope" value="Bacteria"/>
</dbReference>
<dbReference type="Proteomes" id="UP000032305">
    <property type="component" value="Unassembled WGS sequence"/>
</dbReference>
<dbReference type="InterPro" id="IPR036182">
    <property type="entry name" value="PCuAC_sf"/>
</dbReference>
<dbReference type="PANTHER" id="PTHR36302">
    <property type="entry name" value="BLR7088 PROTEIN"/>
    <property type="match status" value="1"/>
</dbReference>
<gene>
    <name evidence="2" type="ORF">SP5_024_00020</name>
</gene>
<proteinExistence type="predicted"/>
<protein>
    <recommendedName>
        <fullName evidence="4">Copper chaperone PCu(A)C</fullName>
    </recommendedName>
</protein>
<comment type="caution">
    <text evidence="2">The sequence shown here is derived from an EMBL/GenBank/DDBJ whole genome shotgun (WGS) entry which is preliminary data.</text>
</comment>